<sequence>MRNPYQRKAASQNQTAHHNPQDIYKQFIEMIVAQGGLIALYQEGWALCATPTGQKAFAVWKNKNLAKLLIKDNWANYETQNINLKDFIEKVIPFLREQNTVVSLDLTPEGQNILVAPEKLLLDLKNYLYQVYVQKPEIFKEMEIPLPRNIRLH</sequence>
<dbReference type="Proteomes" id="UP000186553">
    <property type="component" value="Unassembled WGS sequence"/>
</dbReference>
<dbReference type="EMBL" id="MBDL01000008">
    <property type="protein sequence ID" value="ODA13786.1"/>
    <property type="molecule type" value="Genomic_DNA"/>
</dbReference>
<dbReference type="Pfam" id="PF11042">
    <property type="entry name" value="DUF2750"/>
    <property type="match status" value="1"/>
</dbReference>
<organism evidence="1 2">
    <name type="scientific">Acinetobacter celticus</name>
    <dbReference type="NCBI Taxonomy" id="1891224"/>
    <lineage>
        <taxon>Bacteria</taxon>
        <taxon>Pseudomonadati</taxon>
        <taxon>Pseudomonadota</taxon>
        <taxon>Gammaproteobacteria</taxon>
        <taxon>Moraxellales</taxon>
        <taxon>Moraxellaceae</taxon>
        <taxon>Acinetobacter</taxon>
    </lineage>
</organism>
<evidence type="ECO:0000313" key="2">
    <source>
        <dbReference type="Proteomes" id="UP000186553"/>
    </source>
</evidence>
<comment type="caution">
    <text evidence="1">The sequence shown here is derived from an EMBL/GenBank/DDBJ whole genome shotgun (WGS) entry which is preliminary data.</text>
</comment>
<evidence type="ECO:0008006" key="3">
    <source>
        <dbReference type="Google" id="ProtNLM"/>
    </source>
</evidence>
<dbReference type="RefSeq" id="WP_068886622.1">
    <property type="nucleotide sequence ID" value="NZ_CBCRUU010000001.1"/>
</dbReference>
<protein>
    <recommendedName>
        <fullName evidence="3">DUF2750 domain-containing protein</fullName>
    </recommendedName>
</protein>
<accession>A0A1C3CYD7</accession>
<name>A0A1C3CYD7_9GAMM</name>
<keyword evidence="2" id="KW-1185">Reference proteome</keyword>
<proteinExistence type="predicted"/>
<gene>
    <name evidence="1" type="ORF">BBP83_05320</name>
</gene>
<reference evidence="1 2" key="1">
    <citation type="submission" date="2016-07" db="EMBL/GenBank/DDBJ databases">
        <title>Acinetobacter sp. ANC 4603.</title>
        <authorList>
            <person name="Radolfova-Krizova L."/>
            <person name="Nemec A."/>
        </authorList>
    </citation>
    <scope>NUCLEOTIDE SEQUENCE [LARGE SCALE GENOMIC DNA]</scope>
    <source>
        <strain evidence="1 2">ANC 4603</strain>
    </source>
</reference>
<dbReference type="InterPro" id="IPR021284">
    <property type="entry name" value="DUF2750"/>
</dbReference>
<dbReference type="AlphaFoldDB" id="A0A1C3CYD7"/>
<dbReference type="OrthoDB" id="2936081at2"/>
<evidence type="ECO:0000313" key="1">
    <source>
        <dbReference type="EMBL" id="ODA13786.1"/>
    </source>
</evidence>